<keyword evidence="5" id="KW-0256">Endoplasmic reticulum</keyword>
<proteinExistence type="inferred from homology"/>
<gene>
    <name evidence="13" type="primary">retreg1</name>
</gene>
<evidence type="ECO:0000256" key="3">
    <source>
        <dbReference type="ARBA" id="ARBA00022553"/>
    </source>
</evidence>
<feature type="region of interest" description="Disordered" evidence="9">
    <location>
        <begin position="1"/>
        <end position="47"/>
    </location>
</feature>
<evidence type="ECO:0000256" key="10">
    <source>
        <dbReference type="SAM" id="Phobius"/>
    </source>
</evidence>
<comment type="subcellular location">
    <subcellularLocation>
        <location evidence="1">Endoplasmic reticulum membrane</location>
        <topology evidence="1">Multi-pass membrane protein</topology>
    </subcellularLocation>
</comment>
<protein>
    <submittedName>
        <fullName evidence="13">Reticulophagy regulator 1</fullName>
    </submittedName>
</protein>
<feature type="domain" description="RETREG1-3/ARL6IP-like N-terminal reticulon-homology" evidence="11">
    <location>
        <begin position="54"/>
        <end position="227"/>
    </location>
</feature>
<keyword evidence="4 10" id="KW-0812">Transmembrane</keyword>
<feature type="compositionally biased region" description="Basic and acidic residues" evidence="9">
    <location>
        <begin position="434"/>
        <end position="445"/>
    </location>
</feature>
<keyword evidence="7" id="KW-0072">Autophagy</keyword>
<keyword evidence="12" id="KW-1185">Reference proteome</keyword>
<keyword evidence="6 10" id="KW-1133">Transmembrane helix</keyword>
<dbReference type="GO" id="GO:0005789">
    <property type="term" value="C:endoplasmic reticulum membrane"/>
    <property type="evidence" value="ECO:0007669"/>
    <property type="project" value="UniProtKB-SubCell"/>
</dbReference>
<dbReference type="CTD" id="54463"/>
<dbReference type="Proteomes" id="UP000504632">
    <property type="component" value="Chromosome 5"/>
</dbReference>
<feature type="transmembrane region" description="Helical" evidence="10">
    <location>
        <begin position="91"/>
        <end position="108"/>
    </location>
</feature>
<evidence type="ECO:0000256" key="7">
    <source>
        <dbReference type="ARBA" id="ARBA00023006"/>
    </source>
</evidence>
<comment type="similarity">
    <text evidence="2">Belongs to the RETREG family.</text>
</comment>
<evidence type="ECO:0000313" key="13">
    <source>
        <dbReference type="RefSeq" id="XP_030630445.1"/>
    </source>
</evidence>
<evidence type="ECO:0000256" key="9">
    <source>
        <dbReference type="SAM" id="MobiDB-lite"/>
    </source>
</evidence>
<dbReference type="OrthoDB" id="10029527at2759"/>
<accession>A0A6J2VC74</accession>
<feature type="compositionally biased region" description="Polar residues" evidence="9">
    <location>
        <begin position="287"/>
        <end position="301"/>
    </location>
</feature>
<feature type="region of interest" description="Disordered" evidence="9">
    <location>
        <begin position="287"/>
        <end position="345"/>
    </location>
</feature>
<evidence type="ECO:0000256" key="1">
    <source>
        <dbReference type="ARBA" id="ARBA00004477"/>
    </source>
</evidence>
<name>A0A6J2VC74_CHACN</name>
<evidence type="ECO:0000256" key="4">
    <source>
        <dbReference type="ARBA" id="ARBA00022692"/>
    </source>
</evidence>
<evidence type="ECO:0000256" key="6">
    <source>
        <dbReference type="ARBA" id="ARBA00022989"/>
    </source>
</evidence>
<dbReference type="GO" id="GO:0061709">
    <property type="term" value="P:reticulophagy"/>
    <property type="evidence" value="ECO:0007669"/>
    <property type="project" value="InterPro"/>
</dbReference>
<evidence type="ECO:0000259" key="11">
    <source>
        <dbReference type="Pfam" id="PF24456"/>
    </source>
</evidence>
<evidence type="ECO:0000256" key="8">
    <source>
        <dbReference type="ARBA" id="ARBA00023136"/>
    </source>
</evidence>
<sequence length="460" mass="50681">MASQDRDHTVDATEAGPEDTGLEVSSTRAVNPGGAMAEKEEQSTGARYPSGCSLLSRILDLINWKRPLLTFSLFAATNFIFWFVTLSRYRVYSLLSLGLAFLVVVQLVRDVVLSRSRGSNLWRSMTGSWEIIDSRREGESGAGSHITDSWMSFKLFLEETSSFKQQNPGKFCLLVCSLCSFLAILGRYIPGVVISYILVLGIFLWPVVSSHEFGLWLEPVLQKLDFGIGEFFQRIKENHEKRMLETQAERESIEADLSSLFPKLDSTVCKELSISDTEASEVTWTDNGTFNLSEGHTPQTENSEDSDRRSDEEVFAGGLPEFPSLDNGLGTNGDDDEDLSLGMPPPLLQTSRVQFNRAEAEPTTQALELVQKIAGEVLTAAVTTAVQERLGAALGVPSAPPVLAQALAEESDSEAEDFELLDQSELEQLEGELGLDKAKREDQPKTSKPTGFLSKLLGRH</sequence>
<dbReference type="Pfam" id="PF24456">
    <property type="entry name" value="RHD_RETREG1-3"/>
    <property type="match status" value="1"/>
</dbReference>
<organism evidence="12 13">
    <name type="scientific">Chanos chanos</name>
    <name type="common">Milkfish</name>
    <name type="synonym">Mugil chanos</name>
    <dbReference type="NCBI Taxonomy" id="29144"/>
    <lineage>
        <taxon>Eukaryota</taxon>
        <taxon>Metazoa</taxon>
        <taxon>Chordata</taxon>
        <taxon>Craniata</taxon>
        <taxon>Vertebrata</taxon>
        <taxon>Euteleostomi</taxon>
        <taxon>Actinopterygii</taxon>
        <taxon>Neopterygii</taxon>
        <taxon>Teleostei</taxon>
        <taxon>Ostariophysi</taxon>
        <taxon>Gonorynchiformes</taxon>
        <taxon>Chanidae</taxon>
        <taxon>Chanos</taxon>
    </lineage>
</organism>
<evidence type="ECO:0000256" key="5">
    <source>
        <dbReference type="ARBA" id="ARBA00022824"/>
    </source>
</evidence>
<keyword evidence="8 10" id="KW-0472">Membrane</keyword>
<dbReference type="AlphaFoldDB" id="A0A6J2VC74"/>
<keyword evidence="3" id="KW-0597">Phosphoprotein</keyword>
<dbReference type="InParanoid" id="A0A6J2VC74"/>
<feature type="transmembrane region" description="Helical" evidence="10">
    <location>
        <begin position="67"/>
        <end position="85"/>
    </location>
</feature>
<dbReference type="InterPro" id="IPR057282">
    <property type="entry name" value="RETREG1-3-like_RHD"/>
</dbReference>
<dbReference type="PANTHER" id="PTHR28659">
    <property type="entry name" value="RETICULON-LIKE PROTEIN"/>
    <property type="match status" value="1"/>
</dbReference>
<dbReference type="GO" id="GO:0043524">
    <property type="term" value="P:negative regulation of neuron apoptotic process"/>
    <property type="evidence" value="ECO:0007669"/>
    <property type="project" value="TreeGrafter"/>
</dbReference>
<dbReference type="GeneID" id="115812097"/>
<evidence type="ECO:0000313" key="12">
    <source>
        <dbReference type="Proteomes" id="UP000504632"/>
    </source>
</evidence>
<dbReference type="RefSeq" id="XP_030630445.1">
    <property type="nucleotide sequence ID" value="XM_030774585.1"/>
</dbReference>
<reference evidence="13" key="1">
    <citation type="submission" date="2025-08" db="UniProtKB">
        <authorList>
            <consortium name="RefSeq"/>
        </authorList>
    </citation>
    <scope>IDENTIFICATION</scope>
</reference>
<feature type="transmembrane region" description="Helical" evidence="10">
    <location>
        <begin position="195"/>
        <end position="217"/>
    </location>
</feature>
<feature type="compositionally biased region" description="Basic and acidic residues" evidence="9">
    <location>
        <begin position="1"/>
        <end position="11"/>
    </location>
</feature>
<evidence type="ECO:0000256" key="2">
    <source>
        <dbReference type="ARBA" id="ARBA00006299"/>
    </source>
</evidence>
<dbReference type="PANTHER" id="PTHR28659:SF3">
    <property type="entry name" value="RETICULOPHAGY REGULATOR 1"/>
    <property type="match status" value="1"/>
</dbReference>
<dbReference type="InterPro" id="IPR043384">
    <property type="entry name" value="RETREG1/3"/>
</dbReference>
<feature type="region of interest" description="Disordered" evidence="9">
    <location>
        <begin position="427"/>
        <end position="460"/>
    </location>
</feature>